<evidence type="ECO:0000313" key="2">
    <source>
        <dbReference type="EMBL" id="OQW87713.1"/>
    </source>
</evidence>
<dbReference type="Proteomes" id="UP000192505">
    <property type="component" value="Unassembled WGS sequence"/>
</dbReference>
<keyword evidence="1" id="KW-0732">Signal</keyword>
<comment type="caution">
    <text evidence="2">The sequence shown here is derived from an EMBL/GenBank/DDBJ whole genome shotgun (WGS) entry which is preliminary data.</text>
</comment>
<evidence type="ECO:0000313" key="3">
    <source>
        <dbReference type="Proteomes" id="UP000192505"/>
    </source>
</evidence>
<accession>A0A1W9KTE8</accession>
<feature type="chain" id="PRO_5012258686" evidence="1">
    <location>
        <begin position="37"/>
        <end position="308"/>
    </location>
</feature>
<dbReference type="AlphaFoldDB" id="A0A1W9KTE8"/>
<reference evidence="2 3" key="1">
    <citation type="submission" date="2017-01" db="EMBL/GenBank/DDBJ databases">
        <title>Novel large sulfur bacteria in the metagenomes of groundwater-fed chemosynthetic microbial mats in the Lake Huron basin.</title>
        <authorList>
            <person name="Sharrar A.M."/>
            <person name="Flood B.E."/>
            <person name="Bailey J.V."/>
            <person name="Jones D.S."/>
            <person name="Biddanda B."/>
            <person name="Ruberg S.A."/>
            <person name="Marcus D.N."/>
            <person name="Dick G.J."/>
        </authorList>
    </citation>
    <scope>NUCLEOTIDE SEQUENCE [LARGE SCALE GENOMIC DNA]</scope>
    <source>
        <strain evidence="2">A7</strain>
    </source>
</reference>
<proteinExistence type="predicted"/>
<name>A0A1W9KTE8_9BURK</name>
<evidence type="ECO:0000256" key="1">
    <source>
        <dbReference type="SAM" id="SignalP"/>
    </source>
</evidence>
<protein>
    <submittedName>
        <fullName evidence="2">Uncharacterized protein</fullName>
    </submittedName>
</protein>
<organism evidence="2 3">
    <name type="scientific">Rhodoferax ferrireducens</name>
    <dbReference type="NCBI Taxonomy" id="192843"/>
    <lineage>
        <taxon>Bacteria</taxon>
        <taxon>Pseudomonadati</taxon>
        <taxon>Pseudomonadota</taxon>
        <taxon>Betaproteobacteria</taxon>
        <taxon>Burkholderiales</taxon>
        <taxon>Comamonadaceae</taxon>
        <taxon>Rhodoferax</taxon>
    </lineage>
</organism>
<feature type="signal peptide" evidence="1">
    <location>
        <begin position="1"/>
        <end position="36"/>
    </location>
</feature>
<sequence length="308" mass="33451">MATFGGNANQVAARRRLVALSLAAVCLGCGGGVVLAQAPNGAAQTLLTQHDTLGQQLLHNAFARPLVLQSTETAHGMRGDIYALMPYPFATVSTALQDPQQWCEVMILHLNTKYCHAVTGPQGPVLNVNIGTKTPQELTQAARVALGYNVAAAEPDYFEVQLHAADGPLGTSDYRIALEAVALPNKQTFLHLTYSYSANLAGKLAMQVYLSTAGSSKVGFTVTGEPVDGQPTYIDGVRALVERNTMRYYLAIDSYLGTAQAAPSERFERSLQAWFTASERYPRQLHEIEQPAYLTMKRAEYVRQQTAQ</sequence>
<gene>
    <name evidence="2" type="ORF">BWK72_12495</name>
</gene>
<dbReference type="EMBL" id="MTEI01000007">
    <property type="protein sequence ID" value="OQW87713.1"/>
    <property type="molecule type" value="Genomic_DNA"/>
</dbReference>